<keyword evidence="3" id="KW-1185">Reference proteome</keyword>
<gene>
    <name evidence="1" type="ORF">E7Z79_01075</name>
    <name evidence="2" type="ORF">MBBTH_06560</name>
</gene>
<comment type="caution">
    <text evidence="2">The sequence shown here is derived from an EMBL/GenBank/DDBJ whole genome shotgun (WGS) entry which is preliminary data.</text>
</comment>
<dbReference type="EMBL" id="MZGS01000017">
    <property type="protein sequence ID" value="PWB87687.1"/>
    <property type="molecule type" value="Genomic_DNA"/>
</dbReference>
<protein>
    <submittedName>
        <fullName evidence="1">DUF1894 domain-containing protein</fullName>
    </submittedName>
</protein>
<organism evidence="2 3">
    <name type="scientific">Methanobrevibacter thaueri</name>
    <dbReference type="NCBI Taxonomy" id="190975"/>
    <lineage>
        <taxon>Archaea</taxon>
        <taxon>Methanobacteriati</taxon>
        <taxon>Methanobacteriota</taxon>
        <taxon>Methanomada group</taxon>
        <taxon>Methanobacteria</taxon>
        <taxon>Methanobacteriales</taxon>
        <taxon>Methanobacteriaceae</taxon>
        <taxon>Methanobrevibacter</taxon>
    </lineage>
</organism>
<dbReference type="RefSeq" id="WP_116591629.1">
    <property type="nucleotide sequence ID" value="NZ_JBGUNC010000029.1"/>
</dbReference>
<dbReference type="Pfam" id="PF08979">
    <property type="entry name" value="DUF1894"/>
    <property type="match status" value="1"/>
</dbReference>
<reference evidence="2 3" key="1">
    <citation type="submission" date="2017-03" db="EMBL/GenBank/DDBJ databases">
        <title>Genome sequence of Methanobrevibacter thaueri.</title>
        <authorList>
            <person name="Poehlein A."/>
            <person name="Seedorf H."/>
            <person name="Daniel R."/>
        </authorList>
    </citation>
    <scope>NUCLEOTIDE SEQUENCE [LARGE SCALE GENOMIC DNA]</scope>
    <source>
        <strain evidence="2 3">DSM 11995</strain>
    </source>
</reference>
<evidence type="ECO:0000313" key="1">
    <source>
        <dbReference type="EMBL" id="MBE6501014.1"/>
    </source>
</evidence>
<dbReference type="Proteomes" id="UP000783037">
    <property type="component" value="Unassembled WGS sequence"/>
</dbReference>
<evidence type="ECO:0000313" key="2">
    <source>
        <dbReference type="EMBL" id="PWB87687.1"/>
    </source>
</evidence>
<dbReference type="EMBL" id="SUTK01000003">
    <property type="protein sequence ID" value="MBE6501014.1"/>
    <property type="molecule type" value="Genomic_DNA"/>
</dbReference>
<evidence type="ECO:0000313" key="3">
    <source>
        <dbReference type="Proteomes" id="UP000251717"/>
    </source>
</evidence>
<dbReference type="OrthoDB" id="109565at2157"/>
<reference evidence="1" key="2">
    <citation type="submission" date="2019-04" db="EMBL/GenBank/DDBJ databases">
        <title>Evolution of Biomass-Degrading Anaerobic Consortia Revealed by Metagenomics.</title>
        <authorList>
            <person name="Peng X."/>
        </authorList>
    </citation>
    <scope>NUCLEOTIDE SEQUENCE</scope>
    <source>
        <strain evidence="1">SIG18</strain>
    </source>
</reference>
<dbReference type="PIRSF" id="PIRSF006577">
    <property type="entry name" value="UCP006577"/>
    <property type="match status" value="1"/>
</dbReference>
<accession>A0A315XMU3</accession>
<name>A0A315XMU3_9EURY</name>
<dbReference type="Proteomes" id="UP000251717">
    <property type="component" value="Unassembled WGS sequence"/>
</dbReference>
<sequence>MSFCLDTYLQQSDNYEIHASKAGFKDCAMIIRFKADDIVYIKPGDEVLGVRVIGIPPIPIGFDNEKGTVFLPYTKPCHGTSVVELPIDEEEVEKIRKLDTGNKK</sequence>
<proteinExistence type="predicted"/>
<dbReference type="InterPro" id="IPR012031">
    <property type="entry name" value="MTH0776-like"/>
</dbReference>
<dbReference type="AlphaFoldDB" id="A0A315XMU3"/>